<proteinExistence type="predicted"/>
<evidence type="ECO:0000256" key="2">
    <source>
        <dbReference type="SAM" id="SignalP"/>
    </source>
</evidence>
<feature type="signal peptide" evidence="2">
    <location>
        <begin position="1"/>
        <end position="19"/>
    </location>
</feature>
<evidence type="ECO:0000313" key="4">
    <source>
        <dbReference type="Proteomes" id="UP001313282"/>
    </source>
</evidence>
<accession>A0AAN8RRF3</accession>
<keyword evidence="2" id="KW-0732">Signal</keyword>
<dbReference type="Proteomes" id="UP001313282">
    <property type="component" value="Unassembled WGS sequence"/>
</dbReference>
<feature type="compositionally biased region" description="Basic and acidic residues" evidence="1">
    <location>
        <begin position="514"/>
        <end position="531"/>
    </location>
</feature>
<protein>
    <submittedName>
        <fullName evidence="3">Uncharacterized protein</fullName>
    </submittedName>
</protein>
<dbReference type="AlphaFoldDB" id="A0AAN8RRF3"/>
<feature type="chain" id="PRO_5043022589" evidence="2">
    <location>
        <begin position="20"/>
        <end position="586"/>
    </location>
</feature>
<evidence type="ECO:0000313" key="3">
    <source>
        <dbReference type="EMBL" id="KAK6355831.1"/>
    </source>
</evidence>
<reference evidence="3 4" key="1">
    <citation type="submission" date="2019-10" db="EMBL/GenBank/DDBJ databases">
        <authorList>
            <person name="Palmer J.M."/>
        </authorList>
    </citation>
    <scope>NUCLEOTIDE SEQUENCE [LARGE SCALE GENOMIC DNA]</scope>
    <source>
        <strain evidence="3 4">TWF718</strain>
    </source>
</reference>
<comment type="caution">
    <text evidence="3">The sequence shown here is derived from an EMBL/GenBank/DDBJ whole genome shotgun (WGS) entry which is preliminary data.</text>
</comment>
<sequence length="586" mass="65257">MAGRVLYTLILLFPPLVLPYYIGFAQSSVAPQVIQVDRTTWHQCHRLPSTRELLLGVSLYNTPSQIYFPDGIQFYVDPPGQCAGEPELIISFSKRAGVYFVDLAEMGLTKVFSSWRYYDLQANPLHLAAHNPRAGRKGYAKGSIQDMAFGKRRTVRGWYEVKKLKDVPNSVSSTASGPNGGTPQYKADYIERHGLPATGTGSDKEKEKKVIAWMKEQLNKWSKSPVDGDSPEDGEEGITLPQSEQVEIQIAQEDLDIPAPGRAAAFKDNIPAPLNEEVIGARPIRNIQTSRDIIGQSKKTTTLPVVQRMQEILKESARGKVKIPPPENGFGLGSLKMGSTIPELIEQIGILTLDEKSSNTALGWALVKLATLRDKALVRKEGSVVDNFQVVVDNIKAVAAREAEERRQMKVSALLDFSYLSEIDEATDFKISEDTIIPLPPIARNLRLGGGESIVPPKQGPINTEPIYVDSDDEEPIEPYGRRRQTQSGVPITHFIRNEVAREMEEEEQEEEVIEIKSDDTDDERAMREGVLESGPETENQQAWEASLREVDLENIEDLGELPAVGTSSDWIENLIDMDFEYPDGW</sequence>
<keyword evidence="4" id="KW-1185">Reference proteome</keyword>
<feature type="region of interest" description="Disordered" evidence="1">
    <location>
        <begin position="505"/>
        <end position="543"/>
    </location>
</feature>
<gene>
    <name evidence="3" type="ORF">TWF718_000212</name>
</gene>
<evidence type="ECO:0000256" key="1">
    <source>
        <dbReference type="SAM" id="MobiDB-lite"/>
    </source>
</evidence>
<organism evidence="3 4">
    <name type="scientific">Orbilia javanica</name>
    <dbReference type="NCBI Taxonomy" id="47235"/>
    <lineage>
        <taxon>Eukaryota</taxon>
        <taxon>Fungi</taxon>
        <taxon>Dikarya</taxon>
        <taxon>Ascomycota</taxon>
        <taxon>Pezizomycotina</taxon>
        <taxon>Orbiliomycetes</taxon>
        <taxon>Orbiliales</taxon>
        <taxon>Orbiliaceae</taxon>
        <taxon>Orbilia</taxon>
    </lineage>
</organism>
<name>A0AAN8RRF3_9PEZI</name>
<dbReference type="EMBL" id="JAVHNR010000001">
    <property type="protein sequence ID" value="KAK6355831.1"/>
    <property type="molecule type" value="Genomic_DNA"/>
</dbReference>